<keyword evidence="6" id="KW-0067">ATP-binding</keyword>
<gene>
    <name evidence="12" type="ORF">GKZ89_19150</name>
</gene>
<name>A0A7X2V6V7_9BACI</name>
<evidence type="ECO:0000256" key="6">
    <source>
        <dbReference type="ARBA" id="ARBA00022840"/>
    </source>
</evidence>
<dbReference type="OrthoDB" id="9781904at2"/>
<feature type="domain" description="PDZ" evidence="10">
    <location>
        <begin position="33"/>
        <end position="110"/>
    </location>
</feature>
<dbReference type="PANTHER" id="PTHR24421:SF60">
    <property type="entry name" value="SENSOR HISTIDINE KINASE COMP"/>
    <property type="match status" value="1"/>
</dbReference>
<dbReference type="EMBL" id="WMIB01000031">
    <property type="protein sequence ID" value="MTH55514.1"/>
    <property type="molecule type" value="Genomic_DNA"/>
</dbReference>
<evidence type="ECO:0000256" key="9">
    <source>
        <dbReference type="SAM" id="Phobius"/>
    </source>
</evidence>
<dbReference type="Gene3D" id="3.30.565.10">
    <property type="entry name" value="Histidine kinase-like ATPase, C-terminal domain"/>
    <property type="match status" value="1"/>
</dbReference>
<feature type="transmembrane region" description="Helical" evidence="9">
    <location>
        <begin position="206"/>
        <end position="225"/>
    </location>
</feature>
<dbReference type="GO" id="GO:0046983">
    <property type="term" value="F:protein dimerization activity"/>
    <property type="evidence" value="ECO:0007669"/>
    <property type="project" value="InterPro"/>
</dbReference>
<sequence>MHRLEKQIYIAMVLLSFIVAIYSIYLSINYPYIGANITVTSNKEVIIKEIDPNAWADQAGLVEGDIVSSINGRPAANHISIGFGTLEQVHHLDIIHEDGPRNHLVVEKKSLLNQQSIFMVLLPAAFYILSLVCMFYIYKTNKRLKLASAFVLNLFIISVAVSYISAMGSGRGDILLRYVNLLSFLLVPVLYIHFIYQYFNELGKKLYSFNYLIAGYTLVFLNLSIEITKSFIFLPPTFLKSANLISFFILIILSFFLKFRGFIKVKYSEQKYMVKVLIITNILAFAPFIFLYVIPFVIFKKYIFSPAILASFLLLIPLSLVYQFVATKIYDIEFILGRIRYYALLAIVPAFILLVVAITVKDSSTAFYSIRLFIFIYLLMLLVFYLKEIVDYRFKLRRFSEKYNYQDSIFKFINEIGNANNLKQVVNEFKKIIIDVLIITKVHFFEVDRNGNLITNLKEDQNDIKSYFDKVTDVLDEVGKIKEVDKGFFINIGHSKGSSYILLCLSSINTPKLTRDEISWLKALSFYTNVSLENFLKIEELMNHLETVQKEGTNPSWLTKLFFSIEEKQRSNLAKDLHDSVLQDLISLKRQCEVALVELEAAPADLKNQLEDMNENMTKIIKTTRETCQELRPQLLYDLGLVKALNRLVSQYQESADFEIRMNAGKFQPNTDLDVQLNLYRIVQELLTNANKHSHASHVLIMLVCIKDKIVLHYEDDGVGFNQDEISYSPESMGLSGITERVKALKGTLSIETSKGQGFKAVIEI</sequence>
<dbReference type="PROSITE" id="PS50109">
    <property type="entry name" value="HIS_KIN"/>
    <property type="match status" value="1"/>
</dbReference>
<dbReference type="InterPro" id="IPR036034">
    <property type="entry name" value="PDZ_sf"/>
</dbReference>
<evidence type="ECO:0000256" key="7">
    <source>
        <dbReference type="ARBA" id="ARBA00023012"/>
    </source>
</evidence>
<feature type="transmembrane region" description="Helical" evidence="9">
    <location>
        <begin position="304"/>
        <end position="327"/>
    </location>
</feature>
<dbReference type="AlphaFoldDB" id="A0A7X2V6V7"/>
<keyword evidence="13" id="KW-1185">Reference proteome</keyword>
<dbReference type="InterPro" id="IPR011712">
    <property type="entry name" value="Sig_transdc_His_kin_sub3_dim/P"/>
</dbReference>
<dbReference type="Gene3D" id="2.30.42.10">
    <property type="match status" value="1"/>
</dbReference>
<dbReference type="RefSeq" id="WP_155114011.1">
    <property type="nucleotide sequence ID" value="NZ_WMIB01000031.1"/>
</dbReference>
<evidence type="ECO:0000256" key="2">
    <source>
        <dbReference type="ARBA" id="ARBA00012438"/>
    </source>
</evidence>
<feature type="transmembrane region" description="Helical" evidence="9">
    <location>
        <begin position="150"/>
        <end position="168"/>
    </location>
</feature>
<keyword evidence="8" id="KW-0175">Coiled coil</keyword>
<evidence type="ECO:0000256" key="3">
    <source>
        <dbReference type="ARBA" id="ARBA00022679"/>
    </source>
</evidence>
<evidence type="ECO:0000256" key="8">
    <source>
        <dbReference type="SAM" id="Coils"/>
    </source>
</evidence>
<keyword evidence="4" id="KW-0547">Nucleotide-binding</keyword>
<dbReference type="SUPFAM" id="SSF55874">
    <property type="entry name" value="ATPase domain of HSP90 chaperone/DNA topoisomerase II/histidine kinase"/>
    <property type="match status" value="1"/>
</dbReference>
<comment type="catalytic activity">
    <reaction evidence="1">
        <text>ATP + protein L-histidine = ADP + protein N-phospho-L-histidine.</text>
        <dbReference type="EC" id="2.7.13.3"/>
    </reaction>
</comment>
<dbReference type="InterPro" id="IPR003594">
    <property type="entry name" value="HATPase_dom"/>
</dbReference>
<keyword evidence="3" id="KW-0808">Transferase</keyword>
<accession>A0A7X2V6V7</accession>
<feature type="transmembrane region" description="Helical" evidence="9">
    <location>
        <begin position="366"/>
        <end position="386"/>
    </location>
</feature>
<dbReference type="Pfam" id="PF00595">
    <property type="entry name" value="PDZ"/>
    <property type="match status" value="1"/>
</dbReference>
<feature type="coiled-coil region" evidence="8">
    <location>
        <begin position="596"/>
        <end position="627"/>
    </location>
</feature>
<dbReference type="GO" id="GO:0005524">
    <property type="term" value="F:ATP binding"/>
    <property type="evidence" value="ECO:0007669"/>
    <property type="project" value="UniProtKB-KW"/>
</dbReference>
<evidence type="ECO:0000259" key="11">
    <source>
        <dbReference type="PROSITE" id="PS50109"/>
    </source>
</evidence>
<dbReference type="CDD" id="cd16917">
    <property type="entry name" value="HATPase_UhpB-NarQ-NarX-like"/>
    <property type="match status" value="1"/>
</dbReference>
<feature type="transmembrane region" description="Helical" evidence="9">
    <location>
        <begin position="117"/>
        <end position="138"/>
    </location>
</feature>
<evidence type="ECO:0000313" key="12">
    <source>
        <dbReference type="EMBL" id="MTH55514.1"/>
    </source>
</evidence>
<dbReference type="InterPro" id="IPR050482">
    <property type="entry name" value="Sensor_HK_TwoCompSys"/>
</dbReference>
<evidence type="ECO:0000259" key="10">
    <source>
        <dbReference type="PROSITE" id="PS50106"/>
    </source>
</evidence>
<dbReference type="SUPFAM" id="SSF50156">
    <property type="entry name" value="PDZ domain-like"/>
    <property type="match status" value="1"/>
</dbReference>
<keyword evidence="9" id="KW-0812">Transmembrane</keyword>
<feature type="transmembrane region" description="Helical" evidence="9">
    <location>
        <begin position="278"/>
        <end position="298"/>
    </location>
</feature>
<reference evidence="12 13" key="1">
    <citation type="journal article" date="2017" name="Int. J. Syst. Evol. Microbiol.">
        <title>Bacillus mangrovi sp. nov., isolated from a sediment sample from a mangrove forest.</title>
        <authorList>
            <person name="Gupta V."/>
            <person name="Singh P.K."/>
            <person name="Korpole S."/>
            <person name="Tanuku N.R.S."/>
            <person name="Pinnaka A.K."/>
        </authorList>
    </citation>
    <scope>NUCLEOTIDE SEQUENCE [LARGE SCALE GENOMIC DNA]</scope>
    <source>
        <strain evidence="12 13">KCTC 33872</strain>
    </source>
</reference>
<evidence type="ECO:0000256" key="5">
    <source>
        <dbReference type="ARBA" id="ARBA00022777"/>
    </source>
</evidence>
<feature type="domain" description="Histidine kinase" evidence="11">
    <location>
        <begin position="679"/>
        <end position="765"/>
    </location>
</feature>
<dbReference type="GO" id="GO:0000155">
    <property type="term" value="F:phosphorelay sensor kinase activity"/>
    <property type="evidence" value="ECO:0007669"/>
    <property type="project" value="InterPro"/>
</dbReference>
<dbReference type="Gene3D" id="1.20.5.1930">
    <property type="match status" value="1"/>
</dbReference>
<organism evidence="12 13">
    <name type="scientific">Metabacillus mangrovi</name>
    <dbReference type="NCBI Taxonomy" id="1491830"/>
    <lineage>
        <taxon>Bacteria</taxon>
        <taxon>Bacillati</taxon>
        <taxon>Bacillota</taxon>
        <taxon>Bacilli</taxon>
        <taxon>Bacillales</taxon>
        <taxon>Bacillaceae</taxon>
        <taxon>Metabacillus</taxon>
    </lineage>
</organism>
<dbReference type="GO" id="GO:0016020">
    <property type="term" value="C:membrane"/>
    <property type="evidence" value="ECO:0007669"/>
    <property type="project" value="InterPro"/>
</dbReference>
<evidence type="ECO:0000256" key="1">
    <source>
        <dbReference type="ARBA" id="ARBA00000085"/>
    </source>
</evidence>
<protein>
    <recommendedName>
        <fullName evidence="2">histidine kinase</fullName>
        <ecNumber evidence="2">2.7.13.3</ecNumber>
    </recommendedName>
</protein>
<evidence type="ECO:0000313" key="13">
    <source>
        <dbReference type="Proteomes" id="UP000434639"/>
    </source>
</evidence>
<evidence type="ECO:0000256" key="4">
    <source>
        <dbReference type="ARBA" id="ARBA00022741"/>
    </source>
</evidence>
<comment type="caution">
    <text evidence="12">The sequence shown here is derived from an EMBL/GenBank/DDBJ whole genome shotgun (WGS) entry which is preliminary data.</text>
</comment>
<keyword evidence="9" id="KW-1133">Transmembrane helix</keyword>
<dbReference type="Proteomes" id="UP000434639">
    <property type="component" value="Unassembled WGS sequence"/>
</dbReference>
<dbReference type="PANTHER" id="PTHR24421">
    <property type="entry name" value="NITRATE/NITRITE SENSOR PROTEIN NARX-RELATED"/>
    <property type="match status" value="1"/>
</dbReference>
<dbReference type="PROSITE" id="PS50106">
    <property type="entry name" value="PDZ"/>
    <property type="match status" value="1"/>
</dbReference>
<dbReference type="InterPro" id="IPR036890">
    <property type="entry name" value="HATPase_C_sf"/>
</dbReference>
<dbReference type="InterPro" id="IPR005467">
    <property type="entry name" value="His_kinase_dom"/>
</dbReference>
<feature type="transmembrane region" description="Helical" evidence="9">
    <location>
        <begin position="174"/>
        <end position="194"/>
    </location>
</feature>
<keyword evidence="5 12" id="KW-0418">Kinase</keyword>
<keyword evidence="7" id="KW-0902">Two-component regulatory system</keyword>
<dbReference type="EC" id="2.7.13.3" evidence="2"/>
<feature type="transmembrane region" description="Helical" evidence="9">
    <location>
        <begin position="7"/>
        <end position="28"/>
    </location>
</feature>
<dbReference type="Pfam" id="PF07730">
    <property type="entry name" value="HisKA_3"/>
    <property type="match status" value="1"/>
</dbReference>
<dbReference type="InterPro" id="IPR001478">
    <property type="entry name" value="PDZ"/>
</dbReference>
<feature type="transmembrane region" description="Helical" evidence="9">
    <location>
        <begin position="237"/>
        <end position="257"/>
    </location>
</feature>
<feature type="transmembrane region" description="Helical" evidence="9">
    <location>
        <begin position="339"/>
        <end position="360"/>
    </location>
</feature>
<keyword evidence="9" id="KW-0472">Membrane</keyword>
<dbReference type="Pfam" id="PF02518">
    <property type="entry name" value="HATPase_c"/>
    <property type="match status" value="1"/>
</dbReference>
<proteinExistence type="predicted"/>